<feature type="signal peptide" evidence="1">
    <location>
        <begin position="1"/>
        <end position="16"/>
    </location>
</feature>
<feature type="chain" id="PRO_5035384835" evidence="1">
    <location>
        <begin position="17"/>
        <end position="208"/>
    </location>
</feature>
<evidence type="ECO:0000313" key="2">
    <source>
        <dbReference type="EMBL" id="CAD5213806.1"/>
    </source>
</evidence>
<evidence type="ECO:0000313" key="3">
    <source>
        <dbReference type="Proteomes" id="UP000659654"/>
    </source>
</evidence>
<dbReference type="SMR" id="A0A7I8WNJ5"/>
<keyword evidence="3" id="KW-1185">Reference proteome</keyword>
<dbReference type="Proteomes" id="UP000659654">
    <property type="component" value="Unassembled WGS sequence"/>
</dbReference>
<name>A0A7I8WNJ5_BURXY</name>
<dbReference type="AlphaFoldDB" id="A0A7I8WNJ5"/>
<reference evidence="2" key="1">
    <citation type="submission" date="2020-09" db="EMBL/GenBank/DDBJ databases">
        <authorList>
            <person name="Kikuchi T."/>
        </authorList>
    </citation>
    <scope>NUCLEOTIDE SEQUENCE</scope>
    <source>
        <strain evidence="2">Ka4C1</strain>
    </source>
</reference>
<comment type="caution">
    <text evidence="2">The sequence shown here is derived from an EMBL/GenBank/DDBJ whole genome shotgun (WGS) entry which is preliminary data.</text>
</comment>
<proteinExistence type="predicted"/>
<dbReference type="EMBL" id="CAJFDI010000002">
    <property type="protein sequence ID" value="CAD5213806.1"/>
    <property type="molecule type" value="Genomic_DNA"/>
</dbReference>
<keyword evidence="1" id="KW-0732">Signal</keyword>
<gene>
    <name evidence="2" type="ORF">BXYJ_LOCUS3214</name>
</gene>
<accession>A0A7I8WNJ5</accession>
<sequence>MRGFVLLCLVLAVVDASGDKKGSLAEIVRKILLVTKDAGWPYHQDAVESYTEYLKNLLDTISKRGGIDIAQKIKEQDNNVLNIKENNPRGPEFDKVVSTAKEILDKLVPKAHANEELDLRTSYALLKILSKNEVNDRIRGNLKKMNQKFGRFLNEIIIYKDVGKKKQIYSIMDDVENLLDVLSGPKMTEKQYREAVKKIEEKLGKKKQ</sequence>
<dbReference type="EMBL" id="CAJFCV020000002">
    <property type="protein sequence ID" value="CAG9093394.1"/>
    <property type="molecule type" value="Genomic_DNA"/>
</dbReference>
<evidence type="ECO:0000256" key="1">
    <source>
        <dbReference type="SAM" id="SignalP"/>
    </source>
</evidence>
<dbReference type="Proteomes" id="UP000582659">
    <property type="component" value="Unassembled WGS sequence"/>
</dbReference>
<organism evidence="2 3">
    <name type="scientific">Bursaphelenchus xylophilus</name>
    <name type="common">Pinewood nematode worm</name>
    <name type="synonym">Aphelenchoides xylophilus</name>
    <dbReference type="NCBI Taxonomy" id="6326"/>
    <lineage>
        <taxon>Eukaryota</taxon>
        <taxon>Metazoa</taxon>
        <taxon>Ecdysozoa</taxon>
        <taxon>Nematoda</taxon>
        <taxon>Chromadorea</taxon>
        <taxon>Rhabditida</taxon>
        <taxon>Tylenchina</taxon>
        <taxon>Tylenchomorpha</taxon>
        <taxon>Aphelenchoidea</taxon>
        <taxon>Aphelenchoididae</taxon>
        <taxon>Bursaphelenchus</taxon>
    </lineage>
</organism>
<protein>
    <submittedName>
        <fullName evidence="2">(pine wood nematode) hypothetical protein</fullName>
    </submittedName>
</protein>